<evidence type="ECO:0000313" key="2">
    <source>
        <dbReference type="EMBL" id="GMF31217.1"/>
    </source>
</evidence>
<comment type="caution">
    <text evidence="2">The sequence shown here is derived from an EMBL/GenBank/DDBJ whole genome shotgun (WGS) entry which is preliminary data.</text>
</comment>
<gene>
    <name evidence="2" type="ORF">Pfra01_000710000</name>
</gene>
<keyword evidence="3" id="KW-1185">Reference proteome</keyword>
<dbReference type="Proteomes" id="UP001165121">
    <property type="component" value="Unassembled WGS sequence"/>
</dbReference>
<reference evidence="2" key="1">
    <citation type="submission" date="2023-04" db="EMBL/GenBank/DDBJ databases">
        <title>Phytophthora fragariaefolia NBRC 109709.</title>
        <authorList>
            <person name="Ichikawa N."/>
            <person name="Sato H."/>
            <person name="Tonouchi N."/>
        </authorList>
    </citation>
    <scope>NUCLEOTIDE SEQUENCE</scope>
    <source>
        <strain evidence="2">NBRC 109709</strain>
    </source>
</reference>
<dbReference type="EMBL" id="BSXT01000623">
    <property type="protein sequence ID" value="GMF31217.1"/>
    <property type="molecule type" value="Genomic_DNA"/>
</dbReference>
<evidence type="ECO:0000256" key="1">
    <source>
        <dbReference type="SAM" id="MobiDB-lite"/>
    </source>
</evidence>
<feature type="region of interest" description="Disordered" evidence="1">
    <location>
        <begin position="20"/>
        <end position="41"/>
    </location>
</feature>
<name>A0A9W6UCT7_9STRA</name>
<organism evidence="2 3">
    <name type="scientific">Phytophthora fragariaefolia</name>
    <dbReference type="NCBI Taxonomy" id="1490495"/>
    <lineage>
        <taxon>Eukaryota</taxon>
        <taxon>Sar</taxon>
        <taxon>Stramenopiles</taxon>
        <taxon>Oomycota</taxon>
        <taxon>Peronosporomycetes</taxon>
        <taxon>Peronosporales</taxon>
        <taxon>Peronosporaceae</taxon>
        <taxon>Phytophthora</taxon>
    </lineage>
</organism>
<dbReference type="AlphaFoldDB" id="A0A9W6UCT7"/>
<sequence>MIVKEVPGVGDAEASFVSKEYKGETEVPSKKRADTSAADEATSPVVKAIDATCDGVSAAEACAPVTPTSLCWQHCDPRDE</sequence>
<protein>
    <submittedName>
        <fullName evidence="2">Unnamed protein product</fullName>
    </submittedName>
</protein>
<feature type="compositionally biased region" description="Basic and acidic residues" evidence="1">
    <location>
        <begin position="20"/>
        <end position="34"/>
    </location>
</feature>
<evidence type="ECO:0000313" key="3">
    <source>
        <dbReference type="Proteomes" id="UP001165121"/>
    </source>
</evidence>
<proteinExistence type="predicted"/>
<accession>A0A9W6UCT7</accession>